<dbReference type="RefSeq" id="WP_094217645.1">
    <property type="nucleotide sequence ID" value="NZ_MCGQ01000014.1"/>
</dbReference>
<dbReference type="Gene3D" id="3.40.50.720">
    <property type="entry name" value="NAD(P)-binding Rossmann-like Domain"/>
    <property type="match status" value="1"/>
</dbReference>
<dbReference type="Pfam" id="PF07993">
    <property type="entry name" value="NAD_binding_4"/>
    <property type="match status" value="1"/>
</dbReference>
<feature type="domain" description="Thioester reductase (TE)" evidence="1">
    <location>
        <begin position="43"/>
        <end position="214"/>
    </location>
</feature>
<proteinExistence type="predicted"/>
<dbReference type="SUPFAM" id="SSF51735">
    <property type="entry name" value="NAD(P)-binding Rossmann-fold domains"/>
    <property type="match status" value="1"/>
</dbReference>
<dbReference type="EMBL" id="MCGQ01000014">
    <property type="protein sequence ID" value="OXY95007.1"/>
    <property type="molecule type" value="Genomic_DNA"/>
</dbReference>
<accession>A0A233SH88</accession>
<evidence type="ECO:0000259" key="1">
    <source>
        <dbReference type="Pfam" id="PF07993"/>
    </source>
</evidence>
<evidence type="ECO:0000313" key="3">
    <source>
        <dbReference type="Proteomes" id="UP000215483"/>
    </source>
</evidence>
<dbReference type="InterPro" id="IPR036291">
    <property type="entry name" value="NAD(P)-bd_dom_sf"/>
</dbReference>
<organism evidence="2 3">
    <name type="scientific">Streptomyces diastatochromogenes</name>
    <dbReference type="NCBI Taxonomy" id="42236"/>
    <lineage>
        <taxon>Bacteria</taxon>
        <taxon>Bacillati</taxon>
        <taxon>Actinomycetota</taxon>
        <taxon>Actinomycetes</taxon>
        <taxon>Kitasatosporales</taxon>
        <taxon>Streptomycetaceae</taxon>
        <taxon>Streptomyces</taxon>
    </lineage>
</organism>
<dbReference type="InterPro" id="IPR026055">
    <property type="entry name" value="FAR"/>
</dbReference>
<evidence type="ECO:0000313" key="2">
    <source>
        <dbReference type="EMBL" id="OXY95007.1"/>
    </source>
</evidence>
<dbReference type="PANTHER" id="PTHR11011">
    <property type="entry name" value="MALE STERILITY PROTEIN 2-RELATED"/>
    <property type="match status" value="1"/>
</dbReference>
<sequence length="351" mass="37118">MNKRKTVLLTGASGVLGSALLPLLGRHRVIALIHTSHVPAEQVRGDLAAPRLGVDDATYQWLTDIVDTVVHCGATTDFGAGAQATAELNTRGTERVIEFAGRAGAELLYVSTAFVARTDLTRQTAGRAQGEATAVPDHYLDSKRAAEQRVRASGLPYTIARPSVVIGDRATGFIPRFQGLHGIVTALLKGTVPLLPLDPSARADVIPRDTAAQALAALVDLPFAGAEHWLTVGEAAPTAGEVVQACQDRAEAFGIPMPRPRLVDPDMVDRLVRPVFIDPLPPAARRRFDDMLAMTALFDTAAPLPCTLGDVPGGPGSLTADEVRDAVNASIDHLAHARNLVRTRTPEGMAA</sequence>
<reference evidence="2 3" key="1">
    <citation type="submission" date="2016-07" db="EMBL/GenBank/DDBJ databases">
        <title>Draft genome of Streptomyces diastatochromogenes.</title>
        <authorList>
            <person name="Podduturi R."/>
            <person name="Lukassen M.B."/>
            <person name="Clausen N."/>
            <person name="Nielsen J.L."/>
            <person name="Jorgensen N.O."/>
        </authorList>
    </citation>
    <scope>NUCLEOTIDE SEQUENCE [LARGE SCALE GENOMIC DNA]</scope>
    <source>
        <strain evidence="2 3">DSM 40608</strain>
    </source>
</reference>
<keyword evidence="3" id="KW-1185">Reference proteome</keyword>
<dbReference type="AlphaFoldDB" id="A0A233SH88"/>
<name>A0A233SH88_STRDA</name>
<dbReference type="OrthoDB" id="6286537at2"/>
<dbReference type="Proteomes" id="UP000215483">
    <property type="component" value="Unassembled WGS sequence"/>
</dbReference>
<comment type="caution">
    <text evidence="2">The sequence shown here is derived from an EMBL/GenBank/DDBJ whole genome shotgun (WGS) entry which is preliminary data.</text>
</comment>
<gene>
    <name evidence="2" type="ORF">BEK98_18030</name>
</gene>
<protein>
    <recommendedName>
        <fullName evidence="1">Thioester reductase (TE) domain-containing protein</fullName>
    </recommendedName>
</protein>
<dbReference type="GO" id="GO:0080019">
    <property type="term" value="F:alcohol-forming very long-chain fatty acyl-CoA reductase activity"/>
    <property type="evidence" value="ECO:0007669"/>
    <property type="project" value="InterPro"/>
</dbReference>
<dbReference type="InterPro" id="IPR013120">
    <property type="entry name" value="FAR_NAD-bd"/>
</dbReference>